<keyword evidence="2" id="KW-1185">Reference proteome</keyword>
<dbReference type="Proteomes" id="UP000192840">
    <property type="component" value="Unassembled WGS sequence"/>
</dbReference>
<sequence length="794" mass="86535">MTTFSPVRTGVLPAGLLTEDLGGHPETVAFLRELARVRRLPLSVPLAFNALAFRFDLDRGKYTSDLVETGELPVIAADQVIAPMPVGATARLDTGGEPVLCEVVFRHGEHPALDPDGKCPPWLSGAPAAAVGPGRAEGAGRTAEGVVLKERLVVDATALGSGQPNRLRRLFGGTLNPDGHLVVRSAYVDDEQAELDDVRLFVSHLLRQRTAEVREALRPVGPVADDHKLADTLHRVFDALATLLDATGLLRWREMYLHPETYEQWFAGDEDTRGVDPADVDQFSRLLASACLPVEGRRFGGVAARPAYLAIGPALRESIRDPEDPDLPTDALRGPRYATTLVCAQLYLVEKLSQGQPGVITLRGKEVHVRLDDAWQGAGVWRAELSESIAGELRDQVDLPLALGWLGSAEPARVEHEESTSDESAELGAIPSPRFAEADTEELLEQSDGVVARDRWVDDTTLAWQFYLGPRHSRGGVLPLTPKVAEEMRAVLPPEGDLQLDISHPGTELDPAHRRQRVRFDGRRLHGVQWPDSMFLGIRLTASWCADSFQVKATSTALETPVDVEGIPIDYEFDAAVLLRYLADPVDLEDTGEVLSMPVLRGMFSRLGLRVGQGAPELFVPLTTLVREVTTRAQSICVPVPTVQAVCAAVGELVAEEGTVRVDWRVLLSNDDGQGDWLTPRRRCEPDWEWQADSCSRAEPIAADLAVVLSLHPSPADRPCRAPALDSGVSRSDEDFLRRGHLRSLPSGRSPKQRELAIRYAKSIGLDPATISPQITYVSESGSSARKRSVHSVG</sequence>
<dbReference type="eggNOG" id="ENOG503315D">
    <property type="taxonomic scope" value="Bacteria"/>
</dbReference>
<evidence type="ECO:0000313" key="2">
    <source>
        <dbReference type="Proteomes" id="UP000192840"/>
    </source>
</evidence>
<accession>A0A1W2FRS0</accession>
<organism evidence="1 2">
    <name type="scientific">Lentzea albidocapillata</name>
    <dbReference type="NCBI Taxonomy" id="40571"/>
    <lineage>
        <taxon>Bacteria</taxon>
        <taxon>Bacillati</taxon>
        <taxon>Actinomycetota</taxon>
        <taxon>Actinomycetes</taxon>
        <taxon>Pseudonocardiales</taxon>
        <taxon>Pseudonocardiaceae</taxon>
        <taxon>Lentzea</taxon>
    </lineage>
</organism>
<dbReference type="RefSeq" id="WP_030480749.1">
    <property type="nucleotide sequence ID" value="NZ_FWYC01000022.1"/>
</dbReference>
<dbReference type="AlphaFoldDB" id="A0A1W2FRS0"/>
<name>A0A1W2FRS0_9PSEU</name>
<evidence type="ECO:0000313" key="1">
    <source>
        <dbReference type="EMBL" id="SMD24563.1"/>
    </source>
</evidence>
<reference evidence="2" key="1">
    <citation type="submission" date="2017-04" db="EMBL/GenBank/DDBJ databases">
        <authorList>
            <person name="Varghese N."/>
            <person name="Submissions S."/>
        </authorList>
    </citation>
    <scope>NUCLEOTIDE SEQUENCE [LARGE SCALE GENOMIC DNA]</scope>
    <source>
        <strain evidence="2">DSM 44073</strain>
    </source>
</reference>
<dbReference type="EMBL" id="FWYC01000022">
    <property type="protein sequence ID" value="SMD24563.1"/>
    <property type="molecule type" value="Genomic_DNA"/>
</dbReference>
<dbReference type="OrthoDB" id="3304871at2"/>
<protein>
    <submittedName>
        <fullName evidence="1">Uncharacterized protein</fullName>
    </submittedName>
</protein>
<dbReference type="STRING" id="40571.SAMN05660733_07739"/>
<gene>
    <name evidence="1" type="ORF">SAMN05660733_07739</name>
</gene>
<proteinExistence type="predicted"/>